<sequence>MTYNSSSSFTESSTNNTSISDRSLTTKRVQFSTVKVCSHALIVGDNPAVSKGVPLTLSWSSDWCETFPLDQHEASGKVPRKMSPYVREQIAQNAGASKQLLMQAREEVREIQRSRELAMEVGFWERIRHPEMVHKRF</sequence>
<dbReference type="InParanoid" id="A0A1Z5K4A6"/>
<name>A0A1Z5K4A6_FISSO</name>
<evidence type="ECO:0000256" key="1">
    <source>
        <dbReference type="SAM" id="MobiDB-lite"/>
    </source>
</evidence>
<keyword evidence="3" id="KW-1185">Reference proteome</keyword>
<dbReference type="Proteomes" id="UP000198406">
    <property type="component" value="Unassembled WGS sequence"/>
</dbReference>
<dbReference type="AlphaFoldDB" id="A0A1Z5K4A6"/>
<evidence type="ECO:0000313" key="2">
    <source>
        <dbReference type="EMBL" id="GAX21049.1"/>
    </source>
</evidence>
<evidence type="ECO:0000313" key="3">
    <source>
        <dbReference type="Proteomes" id="UP000198406"/>
    </source>
</evidence>
<proteinExistence type="predicted"/>
<gene>
    <name evidence="2" type="ORF">FisN_1Lu307</name>
</gene>
<reference evidence="2 3" key="1">
    <citation type="journal article" date="2015" name="Plant Cell">
        <title>Oil accumulation by the oleaginous diatom Fistulifera solaris as revealed by the genome and transcriptome.</title>
        <authorList>
            <person name="Tanaka T."/>
            <person name="Maeda Y."/>
            <person name="Veluchamy A."/>
            <person name="Tanaka M."/>
            <person name="Abida H."/>
            <person name="Marechal E."/>
            <person name="Bowler C."/>
            <person name="Muto M."/>
            <person name="Sunaga Y."/>
            <person name="Tanaka M."/>
            <person name="Yoshino T."/>
            <person name="Taniguchi T."/>
            <person name="Fukuda Y."/>
            <person name="Nemoto M."/>
            <person name="Matsumoto M."/>
            <person name="Wong P.S."/>
            <person name="Aburatani S."/>
            <person name="Fujibuchi W."/>
        </authorList>
    </citation>
    <scope>NUCLEOTIDE SEQUENCE [LARGE SCALE GENOMIC DNA]</scope>
    <source>
        <strain evidence="2 3">JPCC DA0580</strain>
    </source>
</reference>
<dbReference type="EMBL" id="BDSP01000153">
    <property type="protein sequence ID" value="GAX21049.1"/>
    <property type="molecule type" value="Genomic_DNA"/>
</dbReference>
<accession>A0A1Z5K4A6</accession>
<feature type="region of interest" description="Disordered" evidence="1">
    <location>
        <begin position="1"/>
        <end position="21"/>
    </location>
</feature>
<feature type="compositionally biased region" description="Low complexity" evidence="1">
    <location>
        <begin position="1"/>
        <end position="20"/>
    </location>
</feature>
<organism evidence="2 3">
    <name type="scientific">Fistulifera solaris</name>
    <name type="common">Oleaginous diatom</name>
    <dbReference type="NCBI Taxonomy" id="1519565"/>
    <lineage>
        <taxon>Eukaryota</taxon>
        <taxon>Sar</taxon>
        <taxon>Stramenopiles</taxon>
        <taxon>Ochrophyta</taxon>
        <taxon>Bacillariophyta</taxon>
        <taxon>Bacillariophyceae</taxon>
        <taxon>Bacillariophycidae</taxon>
        <taxon>Naviculales</taxon>
        <taxon>Naviculaceae</taxon>
        <taxon>Fistulifera</taxon>
    </lineage>
</organism>
<dbReference type="OrthoDB" id="55142at2759"/>
<protein>
    <submittedName>
        <fullName evidence="2">Uncharacterized protein</fullName>
    </submittedName>
</protein>
<comment type="caution">
    <text evidence="2">The sequence shown here is derived from an EMBL/GenBank/DDBJ whole genome shotgun (WGS) entry which is preliminary data.</text>
</comment>